<evidence type="ECO:0000313" key="1">
    <source>
        <dbReference type="EMBL" id="PIP61627.1"/>
    </source>
</evidence>
<dbReference type="InterPro" id="IPR017853">
    <property type="entry name" value="GH"/>
</dbReference>
<name>A0A2H0BVC0_9BACT</name>
<organism evidence="1 2">
    <name type="scientific">Candidatus Roizmanbacteria bacterium CG22_combo_CG10-13_8_21_14_all_38_20</name>
    <dbReference type="NCBI Taxonomy" id="1974862"/>
    <lineage>
        <taxon>Bacteria</taxon>
        <taxon>Candidatus Roizmaniibacteriota</taxon>
    </lineage>
</organism>
<evidence type="ECO:0000313" key="2">
    <source>
        <dbReference type="Proteomes" id="UP000231246"/>
    </source>
</evidence>
<dbReference type="AlphaFoldDB" id="A0A2H0BVC0"/>
<accession>A0A2H0BVC0</accession>
<reference evidence="1 2" key="1">
    <citation type="submission" date="2017-09" db="EMBL/GenBank/DDBJ databases">
        <title>Depth-based differentiation of microbial function through sediment-hosted aquifers and enrichment of novel symbionts in the deep terrestrial subsurface.</title>
        <authorList>
            <person name="Probst A.J."/>
            <person name="Ladd B."/>
            <person name="Jarett J.K."/>
            <person name="Geller-Mcgrath D.E."/>
            <person name="Sieber C.M."/>
            <person name="Emerson J.B."/>
            <person name="Anantharaman K."/>
            <person name="Thomas B.C."/>
            <person name="Malmstrom R."/>
            <person name="Stieglmeier M."/>
            <person name="Klingl A."/>
            <person name="Woyke T."/>
            <person name="Ryan C.M."/>
            <person name="Banfield J.F."/>
        </authorList>
    </citation>
    <scope>NUCLEOTIDE SEQUENCE [LARGE SCALE GENOMIC DNA]</scope>
    <source>
        <strain evidence="1">CG22_combo_CG10-13_8_21_14_all_38_20</strain>
    </source>
</reference>
<gene>
    <name evidence="1" type="ORF">COW99_03210</name>
</gene>
<dbReference type="Gene3D" id="3.20.20.80">
    <property type="entry name" value="Glycosidases"/>
    <property type="match status" value="1"/>
</dbReference>
<comment type="caution">
    <text evidence="1">The sequence shown here is derived from an EMBL/GenBank/DDBJ whole genome shotgun (WGS) entry which is preliminary data.</text>
</comment>
<protein>
    <submittedName>
        <fullName evidence="1">Uncharacterized protein</fullName>
    </submittedName>
</protein>
<dbReference type="Proteomes" id="UP000231246">
    <property type="component" value="Unassembled WGS sequence"/>
</dbReference>
<proteinExistence type="predicted"/>
<dbReference type="SUPFAM" id="SSF51445">
    <property type="entry name" value="(Trans)glycosidases"/>
    <property type="match status" value="1"/>
</dbReference>
<sequence>MKHILVILLLFALLFVVSGVEAKYDPVITSNNKVGIHILNESDISEAAALVNSNGGAWGYVTLVIREDERDVGRWESFFNQLKAKRLIPIVRLATKMENGNWAKPGEDSPQAWKSFLDKLPWPVPNRYVVVFNEPNHKGEWGGELDPGEYALVLESFIEEFNDDYFVLPAGLDLAAPNSASTMNSITYMEMMNNEVPGIFERIDGWTSHSYPNPGFSGSPYATGKTSIKGYEWELAYLQTKFGVENLPVFITETGWARSDWLTPEIVAEYYDTAFGQIWTDPQIIAVTPFLLRYDDAQFSKFAFAVAKVEASYYPQYDTVMRIPKKNGHPLGLYKSPLGILTDEIYIRRNSN</sequence>
<dbReference type="EMBL" id="PCTA01000022">
    <property type="protein sequence ID" value="PIP61627.1"/>
    <property type="molecule type" value="Genomic_DNA"/>
</dbReference>